<name>A0A7X0JUB5_9GAMM</name>
<comment type="caution">
    <text evidence="1">The sequence shown here is derived from an EMBL/GenBank/DDBJ whole genome shotgun (WGS) entry which is preliminary data.</text>
</comment>
<dbReference type="Proteomes" id="UP000528457">
    <property type="component" value="Unassembled WGS sequence"/>
</dbReference>
<dbReference type="RefSeq" id="WP_166848426.1">
    <property type="nucleotide sequence ID" value="NZ_JAAONY010000001.1"/>
</dbReference>
<proteinExistence type="predicted"/>
<dbReference type="AlphaFoldDB" id="A0A7X0JUB5"/>
<sequence length="395" mass="45377">MVKAALSVFLMLSGILSVHETMQFGGDFWDAQSEQGAVTEVYRKPLPIQEIEGRIKRAVDTFLQSIHSDKPLSPYIDSEHRPFATSVFKRLKAFEQQVIDGKSERRLSNIHAVGEGNHSVTLSYTATESQALLYSFKFLARDEPERAKVYFDLVLGLNTRHWKTRQVGDTRYHYKNIINIERAKRFDRKNRQIAYYFELPSESFSFYMVSNFQEYQRLIGVNYDRARADVYREGYGVVAGTIFSVMNNEDFSHDVVHYYSSKLYKVRNWTAEEGLAYFWGNAYYTAADGEIPEFSRLLTYLANHVDENSNLIDWFTSNSGLNFGGRLPGEVSVRSVMSALLCAEIIEKKGVIGLKELISSGKSIEDFFRVSDKLIAINQSNFNHKMLELIRKRAA</sequence>
<organism evidence="1 2">
    <name type="scientific">Pseudoteredinibacter isoporae</name>
    <dbReference type="NCBI Taxonomy" id="570281"/>
    <lineage>
        <taxon>Bacteria</taxon>
        <taxon>Pseudomonadati</taxon>
        <taxon>Pseudomonadota</taxon>
        <taxon>Gammaproteobacteria</taxon>
        <taxon>Cellvibrionales</taxon>
        <taxon>Cellvibrionaceae</taxon>
        <taxon>Pseudoteredinibacter</taxon>
    </lineage>
</organism>
<evidence type="ECO:0000313" key="1">
    <source>
        <dbReference type="EMBL" id="MBB6521466.1"/>
    </source>
</evidence>
<dbReference type="EMBL" id="JACHHT010000001">
    <property type="protein sequence ID" value="MBB6521466.1"/>
    <property type="molecule type" value="Genomic_DNA"/>
</dbReference>
<reference evidence="1 2" key="1">
    <citation type="submission" date="2020-08" db="EMBL/GenBank/DDBJ databases">
        <title>Genomic Encyclopedia of Type Strains, Phase IV (KMG-IV): sequencing the most valuable type-strain genomes for metagenomic binning, comparative biology and taxonomic classification.</title>
        <authorList>
            <person name="Goeker M."/>
        </authorList>
    </citation>
    <scope>NUCLEOTIDE SEQUENCE [LARGE SCALE GENOMIC DNA]</scope>
    <source>
        <strain evidence="1 2">DSM 22368</strain>
    </source>
</reference>
<gene>
    <name evidence="1" type="ORF">HNR48_001744</name>
</gene>
<evidence type="ECO:0000313" key="2">
    <source>
        <dbReference type="Proteomes" id="UP000528457"/>
    </source>
</evidence>
<dbReference type="InParanoid" id="A0A7X0JUB5"/>
<keyword evidence="2" id="KW-1185">Reference proteome</keyword>
<protein>
    <submittedName>
        <fullName evidence="1">Uncharacterized protein</fullName>
    </submittedName>
</protein>
<accession>A0A7X0JUB5</accession>